<reference evidence="5 6" key="1">
    <citation type="submission" date="2019-07" db="EMBL/GenBank/DDBJ databases">
        <title>New species of Amycolatopsis and Streptomyces.</title>
        <authorList>
            <person name="Duangmal K."/>
            <person name="Teo W.F.A."/>
            <person name="Lipun K."/>
        </authorList>
    </citation>
    <scope>NUCLEOTIDE SEQUENCE [LARGE SCALE GENOMIC DNA]</scope>
    <source>
        <strain evidence="5 6">NBRC 106415</strain>
    </source>
</reference>
<dbReference type="Proteomes" id="UP000400924">
    <property type="component" value="Unassembled WGS sequence"/>
</dbReference>
<keyword evidence="6" id="KW-1185">Reference proteome</keyword>
<dbReference type="GO" id="GO:0005524">
    <property type="term" value="F:ATP binding"/>
    <property type="evidence" value="ECO:0007669"/>
    <property type="project" value="UniProtKB-KW"/>
</dbReference>
<gene>
    <name evidence="5" type="ORF">FNH08_00535</name>
</gene>
<dbReference type="Gene3D" id="3.40.50.300">
    <property type="entry name" value="P-loop containing nucleotide triphosphate hydrolases"/>
    <property type="match status" value="1"/>
</dbReference>
<dbReference type="InterPro" id="IPR027417">
    <property type="entry name" value="P-loop_NTPase"/>
</dbReference>
<comment type="similarity">
    <text evidence="1">Belongs to the AAA ATPase family.</text>
</comment>
<keyword evidence="3 5" id="KW-0067">ATP-binding</keyword>
<dbReference type="Pfam" id="PF22977">
    <property type="entry name" value="WHD"/>
    <property type="match status" value="1"/>
</dbReference>
<dbReference type="PANTHER" id="PTHR23073">
    <property type="entry name" value="26S PROTEASOME REGULATORY SUBUNIT"/>
    <property type="match status" value="1"/>
</dbReference>
<feature type="domain" description="AAA+ ATPase" evidence="4">
    <location>
        <begin position="226"/>
        <end position="354"/>
    </location>
</feature>
<proteinExistence type="inferred from homology"/>
<accession>A0A5N8X8Q2</accession>
<dbReference type="EMBL" id="VJZC01000002">
    <property type="protein sequence ID" value="MPY55727.1"/>
    <property type="molecule type" value="Genomic_DNA"/>
</dbReference>
<dbReference type="CDD" id="cd19481">
    <property type="entry name" value="RecA-like_protease"/>
    <property type="match status" value="1"/>
</dbReference>
<evidence type="ECO:0000256" key="1">
    <source>
        <dbReference type="ARBA" id="ARBA00006914"/>
    </source>
</evidence>
<evidence type="ECO:0000313" key="6">
    <source>
        <dbReference type="Proteomes" id="UP000400924"/>
    </source>
</evidence>
<dbReference type="SMART" id="SM00382">
    <property type="entry name" value="AAA"/>
    <property type="match status" value="1"/>
</dbReference>
<protein>
    <submittedName>
        <fullName evidence="5">ATP-binding protein</fullName>
    </submittedName>
</protein>
<dbReference type="InterPro" id="IPR050221">
    <property type="entry name" value="26S_Proteasome_ATPase"/>
</dbReference>
<dbReference type="InterPro" id="IPR003959">
    <property type="entry name" value="ATPase_AAA_core"/>
</dbReference>
<dbReference type="AlphaFoldDB" id="A0A5N8X8Q2"/>
<evidence type="ECO:0000259" key="4">
    <source>
        <dbReference type="SMART" id="SM00382"/>
    </source>
</evidence>
<dbReference type="RefSeq" id="WP_152769212.1">
    <property type="nucleotide sequence ID" value="NZ_VJZC01000002.1"/>
</dbReference>
<organism evidence="5 6">
    <name type="scientific">Streptomyces spongiae</name>
    <dbReference type="NCBI Taxonomy" id="565072"/>
    <lineage>
        <taxon>Bacteria</taxon>
        <taxon>Bacillati</taxon>
        <taxon>Actinomycetota</taxon>
        <taxon>Actinomycetes</taxon>
        <taxon>Kitasatosporales</taxon>
        <taxon>Streptomycetaceae</taxon>
        <taxon>Streptomyces</taxon>
    </lineage>
</organism>
<evidence type="ECO:0000256" key="2">
    <source>
        <dbReference type="ARBA" id="ARBA00022741"/>
    </source>
</evidence>
<dbReference type="InterPro" id="IPR054472">
    <property type="entry name" value="WHD"/>
</dbReference>
<sequence>MTTVPTPVAELRAALEMVDALIQVRLEERRGGPCGRRLSIDDDTEGLPDVRRFAGTGPLAEIVTAAGLSAAEAVVLTAAVAPCVDERFDALYGMLTDRPGITALTGEVARTLVARSFRGRLDAAVMLSPRGLLQTRGLLSLDPPGDLSGVLRPDPQLLAWILGLPPKAGVATSDFPARPLTTVHTLEDVVLPASARARVDDLTGRIAHRDVVVEQWGFGAHHDNAAGLIALFHGPPGTGKTMTAAAIARTVGLPAYLVDLSALVSKYIGETEKSLAKVFDRAARERCVLVFDEADAVFGARTEIDDAHDRYANQEVSYLLSRIEQHPGIVILTTNLVANIDTAFQRRIHVLVEFPEPGPGERVRLWSTVAPSQLPVDGGVDLVALAHRYPLTGAQIREATLEAAYLAAADGRVVTAEHLLTGVRRQYEKSGKSVPA</sequence>
<dbReference type="InterPro" id="IPR003593">
    <property type="entry name" value="AAA+_ATPase"/>
</dbReference>
<dbReference type="OrthoDB" id="9802352at2"/>
<dbReference type="SUPFAM" id="SSF52540">
    <property type="entry name" value="P-loop containing nucleoside triphosphate hydrolases"/>
    <property type="match status" value="1"/>
</dbReference>
<dbReference type="GO" id="GO:0016887">
    <property type="term" value="F:ATP hydrolysis activity"/>
    <property type="evidence" value="ECO:0007669"/>
    <property type="project" value="InterPro"/>
</dbReference>
<name>A0A5N8X8Q2_9ACTN</name>
<comment type="caution">
    <text evidence="5">The sequence shown here is derived from an EMBL/GenBank/DDBJ whole genome shotgun (WGS) entry which is preliminary data.</text>
</comment>
<dbReference type="Pfam" id="PF00004">
    <property type="entry name" value="AAA"/>
    <property type="match status" value="1"/>
</dbReference>
<keyword evidence="2" id="KW-0547">Nucleotide-binding</keyword>
<evidence type="ECO:0000256" key="3">
    <source>
        <dbReference type="ARBA" id="ARBA00022840"/>
    </source>
</evidence>
<evidence type="ECO:0000313" key="5">
    <source>
        <dbReference type="EMBL" id="MPY55727.1"/>
    </source>
</evidence>